<dbReference type="InterPro" id="IPR000073">
    <property type="entry name" value="AB_hydrolase_1"/>
</dbReference>
<comment type="caution">
    <text evidence="3">The sequence shown here is derived from an EMBL/GenBank/DDBJ whole genome shotgun (WGS) entry which is preliminary data.</text>
</comment>
<evidence type="ECO:0000256" key="1">
    <source>
        <dbReference type="SAM" id="Phobius"/>
    </source>
</evidence>
<dbReference type="SUPFAM" id="SSF53474">
    <property type="entry name" value="alpha/beta-Hydrolases"/>
    <property type="match status" value="1"/>
</dbReference>
<keyword evidence="1" id="KW-0812">Transmembrane</keyword>
<dbReference type="PANTHER" id="PTHR46438">
    <property type="entry name" value="ALPHA/BETA-HYDROLASES SUPERFAMILY PROTEIN"/>
    <property type="match status" value="1"/>
</dbReference>
<dbReference type="Gene3D" id="3.40.50.1820">
    <property type="entry name" value="alpha/beta hydrolase"/>
    <property type="match status" value="1"/>
</dbReference>
<sequence length="337" mass="36095">MRTPPRVLAEAEDRVVDPLRRVVAAAPLPRALRLPGTVVLPGPVHRAVRLPLTSRRRRAAVLRRSAALAVPVAAVAAGYAVVVRRPSGGDVVARMTHREASPEDGTDREALPPVVLVHGLGMSSSSLARLVRVLGRSTRTLAPDLPGYGRSPQPREGMLDVQQLGEAVVAWMRRVDVGPAVLVGHSLGSQVVAEVALQAPELVRRLVVVAPTGDPALPKVRWLAGHLAADALRERPTIWGVAAVDYLRAGPGQMVALMRRALVRAQQEVDARLDVPVLVLRGDQDPVCRTEWCEQLAAALPDGRYVEVTGAHGVAHDAGPDLVRLLLDEARAAVRDR</sequence>
<evidence type="ECO:0000313" key="4">
    <source>
        <dbReference type="Proteomes" id="UP000276232"/>
    </source>
</evidence>
<gene>
    <name evidence="3" type="ORF">EDC03_2605</name>
</gene>
<keyword evidence="4" id="KW-1185">Reference proteome</keyword>
<organism evidence="3 4">
    <name type="scientific">Pseudokineococcus lusitanus</name>
    <dbReference type="NCBI Taxonomy" id="763993"/>
    <lineage>
        <taxon>Bacteria</taxon>
        <taxon>Bacillati</taxon>
        <taxon>Actinomycetota</taxon>
        <taxon>Actinomycetes</taxon>
        <taxon>Kineosporiales</taxon>
        <taxon>Kineosporiaceae</taxon>
        <taxon>Pseudokineococcus</taxon>
    </lineage>
</organism>
<evidence type="ECO:0000313" key="3">
    <source>
        <dbReference type="EMBL" id="ROP34783.1"/>
    </source>
</evidence>
<feature type="transmembrane region" description="Helical" evidence="1">
    <location>
        <begin position="65"/>
        <end position="82"/>
    </location>
</feature>
<dbReference type="InParanoid" id="A0A3N1GWX5"/>
<protein>
    <submittedName>
        <fullName evidence="3">Pimeloyl-ACP methyl ester carboxylesterase</fullName>
    </submittedName>
</protein>
<accession>A0A3N1GWX5</accession>
<dbReference type="EMBL" id="RJKN01000006">
    <property type="protein sequence ID" value="ROP34783.1"/>
    <property type="molecule type" value="Genomic_DNA"/>
</dbReference>
<name>A0A3N1GWX5_9ACTN</name>
<dbReference type="PRINTS" id="PR00111">
    <property type="entry name" value="ABHYDROLASE"/>
</dbReference>
<dbReference type="Pfam" id="PF12697">
    <property type="entry name" value="Abhydrolase_6"/>
    <property type="match status" value="1"/>
</dbReference>
<proteinExistence type="predicted"/>
<keyword evidence="1" id="KW-1133">Transmembrane helix</keyword>
<reference evidence="3 4" key="1">
    <citation type="journal article" date="2015" name="Stand. Genomic Sci.">
        <title>Genomic Encyclopedia of Bacterial and Archaeal Type Strains, Phase III: the genomes of soil and plant-associated and newly described type strains.</title>
        <authorList>
            <person name="Whitman W.B."/>
            <person name="Woyke T."/>
            <person name="Klenk H.P."/>
            <person name="Zhou Y."/>
            <person name="Lilburn T.G."/>
            <person name="Beck B.J."/>
            <person name="De Vos P."/>
            <person name="Vandamme P."/>
            <person name="Eisen J.A."/>
            <person name="Garrity G."/>
            <person name="Hugenholtz P."/>
            <person name="Kyrpides N.C."/>
        </authorList>
    </citation>
    <scope>NUCLEOTIDE SEQUENCE [LARGE SCALE GENOMIC DNA]</scope>
    <source>
        <strain evidence="3 4">CECT 7306</strain>
    </source>
</reference>
<dbReference type="RefSeq" id="WP_123380653.1">
    <property type="nucleotide sequence ID" value="NZ_RJKN01000006.1"/>
</dbReference>
<keyword evidence="1" id="KW-0472">Membrane</keyword>
<dbReference type="PANTHER" id="PTHR46438:SF11">
    <property type="entry name" value="LIPASE-RELATED"/>
    <property type="match status" value="1"/>
</dbReference>
<dbReference type="Proteomes" id="UP000276232">
    <property type="component" value="Unassembled WGS sequence"/>
</dbReference>
<evidence type="ECO:0000259" key="2">
    <source>
        <dbReference type="Pfam" id="PF12697"/>
    </source>
</evidence>
<dbReference type="InterPro" id="IPR029058">
    <property type="entry name" value="AB_hydrolase_fold"/>
</dbReference>
<dbReference type="AlphaFoldDB" id="A0A3N1GWX5"/>
<dbReference type="OrthoDB" id="27092at2"/>
<dbReference type="GO" id="GO:0003824">
    <property type="term" value="F:catalytic activity"/>
    <property type="evidence" value="ECO:0007669"/>
    <property type="project" value="UniProtKB-ARBA"/>
</dbReference>
<feature type="domain" description="AB hydrolase-1" evidence="2">
    <location>
        <begin position="114"/>
        <end position="317"/>
    </location>
</feature>